<organism evidence="1 2">
    <name type="scientific">Paenibacillus sedimenti</name>
    <dbReference type="NCBI Taxonomy" id="2770274"/>
    <lineage>
        <taxon>Bacteria</taxon>
        <taxon>Bacillati</taxon>
        <taxon>Bacillota</taxon>
        <taxon>Bacilli</taxon>
        <taxon>Bacillales</taxon>
        <taxon>Paenibacillaceae</taxon>
        <taxon>Paenibacillus</taxon>
    </lineage>
</organism>
<dbReference type="EMBL" id="JACVVD010000012">
    <property type="protein sequence ID" value="MBD0383713.1"/>
    <property type="molecule type" value="Genomic_DNA"/>
</dbReference>
<comment type="caution">
    <text evidence="1">The sequence shown here is derived from an EMBL/GenBank/DDBJ whole genome shotgun (WGS) entry which is preliminary data.</text>
</comment>
<gene>
    <name evidence="1" type="ORF">ICC18_26910</name>
</gene>
<keyword evidence="2" id="KW-1185">Reference proteome</keyword>
<dbReference type="RefSeq" id="WP_188177492.1">
    <property type="nucleotide sequence ID" value="NZ_JACVVD010000012.1"/>
</dbReference>
<reference evidence="1" key="1">
    <citation type="submission" date="2020-09" db="EMBL/GenBank/DDBJ databases">
        <title>Draft Genome Sequence of Paenibacillus sp. WST5.</title>
        <authorList>
            <person name="Bao Z."/>
        </authorList>
    </citation>
    <scope>NUCLEOTIDE SEQUENCE</scope>
    <source>
        <strain evidence="1">WST5</strain>
    </source>
</reference>
<accession>A0A926QMA1</accession>
<evidence type="ECO:0000313" key="2">
    <source>
        <dbReference type="Proteomes" id="UP000650466"/>
    </source>
</evidence>
<evidence type="ECO:0000313" key="1">
    <source>
        <dbReference type="EMBL" id="MBD0383713.1"/>
    </source>
</evidence>
<proteinExistence type="predicted"/>
<dbReference type="AlphaFoldDB" id="A0A926QMA1"/>
<dbReference type="Proteomes" id="UP000650466">
    <property type="component" value="Unassembled WGS sequence"/>
</dbReference>
<protein>
    <submittedName>
        <fullName evidence="1">Uncharacterized protein</fullName>
    </submittedName>
</protein>
<sequence length="48" mass="5093">MRSILVTVMLIMVVIMIYSNVVGGSGGTRQQVTNSGARISGTIQKIDP</sequence>
<name>A0A926QMA1_9BACL</name>